<organism evidence="1 2">
    <name type="scientific">Herminiimonas contaminans</name>
    <dbReference type="NCBI Taxonomy" id="1111140"/>
    <lineage>
        <taxon>Bacteria</taxon>
        <taxon>Pseudomonadati</taxon>
        <taxon>Pseudomonadota</taxon>
        <taxon>Betaproteobacteria</taxon>
        <taxon>Burkholderiales</taxon>
        <taxon>Oxalobacteraceae</taxon>
        <taxon>Herminiimonas</taxon>
    </lineage>
</organism>
<dbReference type="Proteomes" id="UP000657372">
    <property type="component" value="Unassembled WGS sequence"/>
</dbReference>
<keyword evidence="2" id="KW-1185">Reference proteome</keyword>
<name>A0ABS0ETQ1_9BURK</name>
<evidence type="ECO:0000313" key="2">
    <source>
        <dbReference type="Proteomes" id="UP000657372"/>
    </source>
</evidence>
<comment type="caution">
    <text evidence="1">The sequence shown here is derived from an EMBL/GenBank/DDBJ whole genome shotgun (WGS) entry which is preliminary data.</text>
</comment>
<proteinExistence type="predicted"/>
<sequence length="107" mass="11917">MENEKPKPTKPPVEWQIDVLFGLMEAHYCALSALIRTHPDPEAFEAHFDLQLSAAQAQMLGSDRSDLATAALVDHCAELKGHLKGHQTPDGVAHHAWRDLMSRLKPE</sequence>
<reference evidence="1 2" key="1">
    <citation type="submission" date="2020-11" db="EMBL/GenBank/DDBJ databases">
        <title>WGS of Herminiimonas contaminans strain Marseille-Q4544 isolated from planarians Schmidtea mediterranea.</title>
        <authorList>
            <person name="Kangale L."/>
        </authorList>
    </citation>
    <scope>NUCLEOTIDE SEQUENCE [LARGE SCALE GENOMIC DNA]</scope>
    <source>
        <strain evidence="1 2">Marseille-Q4544</strain>
    </source>
</reference>
<gene>
    <name evidence="1" type="ORF">IXC47_05995</name>
</gene>
<evidence type="ECO:0000313" key="1">
    <source>
        <dbReference type="EMBL" id="MBF8177227.1"/>
    </source>
</evidence>
<dbReference type="EMBL" id="JADOEL010000003">
    <property type="protein sequence ID" value="MBF8177227.1"/>
    <property type="molecule type" value="Genomic_DNA"/>
</dbReference>
<protein>
    <submittedName>
        <fullName evidence="1">Uncharacterized protein</fullName>
    </submittedName>
</protein>
<dbReference type="RefSeq" id="WP_195874981.1">
    <property type="nucleotide sequence ID" value="NZ_JADOEL010000003.1"/>
</dbReference>
<accession>A0ABS0ETQ1</accession>